<organism evidence="7 8">
    <name type="scientific">Fluviibacter phosphoraccumulans</name>
    <dbReference type="NCBI Taxonomy" id="1751046"/>
    <lineage>
        <taxon>Bacteria</taxon>
        <taxon>Pseudomonadati</taxon>
        <taxon>Pseudomonadota</taxon>
        <taxon>Betaproteobacteria</taxon>
        <taxon>Rhodocyclales</taxon>
        <taxon>Fluviibacteraceae</taxon>
        <taxon>Fluviibacter</taxon>
    </lineage>
</organism>
<dbReference type="InterPro" id="IPR058647">
    <property type="entry name" value="BSH_CzcB-like"/>
</dbReference>
<dbReference type="OrthoDB" id="9811754at2"/>
<comment type="subcellular location">
    <subcellularLocation>
        <location evidence="1">Membrane</location>
        <topology evidence="1">Single-pass membrane protein</topology>
    </subcellularLocation>
</comment>
<dbReference type="InterPro" id="IPR050739">
    <property type="entry name" value="MFP"/>
</dbReference>
<feature type="domain" description="p-hydroxybenzoic acid efflux pump subunit AaeA-like beta-barrel" evidence="5">
    <location>
        <begin position="238"/>
        <end position="334"/>
    </location>
</feature>
<feature type="domain" description="CzcB-like barrel-sandwich hybrid" evidence="6">
    <location>
        <begin position="54"/>
        <end position="233"/>
    </location>
</feature>
<keyword evidence="8" id="KW-1185">Reference proteome</keyword>
<keyword evidence="2" id="KW-0812">Transmembrane</keyword>
<dbReference type="Gene3D" id="2.40.30.170">
    <property type="match status" value="1"/>
</dbReference>
<evidence type="ECO:0000256" key="1">
    <source>
        <dbReference type="ARBA" id="ARBA00004167"/>
    </source>
</evidence>
<gene>
    <name evidence="7" type="ORF">ICHIAU1_15180</name>
</gene>
<evidence type="ECO:0000256" key="2">
    <source>
        <dbReference type="ARBA" id="ARBA00022692"/>
    </source>
</evidence>
<reference evidence="8" key="1">
    <citation type="submission" date="2020-01" db="EMBL/GenBank/DDBJ databases">
        <title>Phosphoaccumulans saitamaens gen. nov., sp. nov., a polyphosphate accumulating bacterium isolated from surface river water.</title>
        <authorList>
            <person name="Watanabe K."/>
            <person name="Suda W."/>
        </authorList>
    </citation>
    <scope>NUCLEOTIDE SEQUENCE [LARGE SCALE GENOMIC DNA]</scope>
    <source>
        <strain evidence="8">ICHIAU1</strain>
    </source>
</reference>
<evidence type="ECO:0000313" key="7">
    <source>
        <dbReference type="EMBL" id="BBU69235.1"/>
    </source>
</evidence>
<dbReference type="InterPro" id="IPR058634">
    <property type="entry name" value="AaeA-lik-b-barrel"/>
</dbReference>
<dbReference type="EMBL" id="AP022345">
    <property type="protein sequence ID" value="BBU69235.1"/>
    <property type="molecule type" value="Genomic_DNA"/>
</dbReference>
<dbReference type="Proteomes" id="UP000463961">
    <property type="component" value="Chromosome"/>
</dbReference>
<evidence type="ECO:0000256" key="4">
    <source>
        <dbReference type="ARBA" id="ARBA00023136"/>
    </source>
</evidence>
<proteinExistence type="predicted"/>
<sequence>MKLPKINVKQALAQKPKFTTAMFALGGIVVLGYFLLGVFRFTDNGFVVQVSTPLAPRVAGVVQEVLVKNGQRVKAGDTLVVLDPTDYEYSFNSALAQYEKAKLSVQAMEKKIDLSEHSLKSAMANLDILTTQYKAKNHPDVKAGVAQIDMADLKNKIKAQTNTVESMKVQIEIDKLQVQMEKQSLLALQASMESAKTALEYTAVKAPTDGHVENVFLGIGAHVSPASGMFTLVNDGEIYIQANFEETELAGVNAGDKATVYPRTYFGRKSFDGVVVANPFGVSRQMNQPFSGAPIVQTENKWLLLPQRLPVIIKITDTDKEYPLINGMSTYVRIQR</sequence>
<accession>A0A679I412</accession>
<dbReference type="Pfam" id="PF25963">
    <property type="entry name" value="Beta-barrel_AAEA"/>
    <property type="match status" value="1"/>
</dbReference>
<dbReference type="Pfam" id="PF25973">
    <property type="entry name" value="BSH_CzcB"/>
    <property type="match status" value="1"/>
</dbReference>
<dbReference type="SUPFAM" id="SSF111369">
    <property type="entry name" value="HlyD-like secretion proteins"/>
    <property type="match status" value="2"/>
</dbReference>
<dbReference type="RefSeq" id="WP_162050051.1">
    <property type="nucleotide sequence ID" value="NZ_AP019011.1"/>
</dbReference>
<name>A0A679I412_9RHOO</name>
<dbReference type="PANTHER" id="PTHR30386:SF26">
    <property type="entry name" value="TRANSPORT PROTEIN COMB"/>
    <property type="match status" value="1"/>
</dbReference>
<keyword evidence="3" id="KW-1133">Transmembrane helix</keyword>
<dbReference type="GO" id="GO:0016020">
    <property type="term" value="C:membrane"/>
    <property type="evidence" value="ECO:0007669"/>
    <property type="project" value="UniProtKB-SubCell"/>
</dbReference>
<evidence type="ECO:0000256" key="3">
    <source>
        <dbReference type="ARBA" id="ARBA00022989"/>
    </source>
</evidence>
<dbReference type="AlphaFoldDB" id="A0A679I412"/>
<evidence type="ECO:0000313" key="8">
    <source>
        <dbReference type="Proteomes" id="UP000463961"/>
    </source>
</evidence>
<keyword evidence="4" id="KW-0472">Membrane</keyword>
<dbReference type="PANTHER" id="PTHR30386">
    <property type="entry name" value="MEMBRANE FUSION SUBUNIT OF EMRAB-TOLC MULTIDRUG EFFLUX PUMP"/>
    <property type="match status" value="1"/>
</dbReference>
<dbReference type="Gene3D" id="2.40.50.100">
    <property type="match status" value="1"/>
</dbReference>
<protein>
    <submittedName>
        <fullName evidence="7">Multidrug resistance protein</fullName>
    </submittedName>
</protein>
<evidence type="ECO:0000259" key="6">
    <source>
        <dbReference type="Pfam" id="PF25973"/>
    </source>
</evidence>
<evidence type="ECO:0000259" key="5">
    <source>
        <dbReference type="Pfam" id="PF25963"/>
    </source>
</evidence>